<evidence type="ECO:0000313" key="6">
    <source>
        <dbReference type="Proteomes" id="UP000886744"/>
    </source>
</evidence>
<feature type="coiled-coil region" evidence="2">
    <location>
        <begin position="474"/>
        <end position="501"/>
    </location>
</feature>
<evidence type="ECO:0000313" key="5">
    <source>
        <dbReference type="EMBL" id="HIR61993.1"/>
    </source>
</evidence>
<evidence type="ECO:0000256" key="2">
    <source>
        <dbReference type="SAM" id="Coils"/>
    </source>
</evidence>
<dbReference type="SUPFAM" id="SSF81271">
    <property type="entry name" value="TGS-like"/>
    <property type="match status" value="1"/>
</dbReference>
<evidence type="ECO:0000256" key="1">
    <source>
        <dbReference type="RuleBase" id="RU003847"/>
    </source>
</evidence>
<dbReference type="GO" id="GO:0015969">
    <property type="term" value="P:guanosine tetraphosphate metabolic process"/>
    <property type="evidence" value="ECO:0007669"/>
    <property type="project" value="InterPro"/>
</dbReference>
<dbReference type="AlphaFoldDB" id="A0A9D1DZV2"/>
<dbReference type="SMART" id="SM00471">
    <property type="entry name" value="HDc"/>
    <property type="match status" value="1"/>
</dbReference>
<dbReference type="Gene3D" id="3.30.460.10">
    <property type="entry name" value="Beta Polymerase, domain 2"/>
    <property type="match status" value="1"/>
</dbReference>
<dbReference type="InterPro" id="IPR045600">
    <property type="entry name" value="RelA/SpoT_AH_RIS"/>
</dbReference>
<comment type="function">
    <text evidence="1">In eubacteria ppGpp (guanosine 3'-diphosphate 5'-diphosphate) is a mediator of the stringent response that coordinates a variety of cellular activities in response to changes in nutritional abundance.</text>
</comment>
<reference evidence="5" key="2">
    <citation type="journal article" date="2021" name="PeerJ">
        <title>Extensive microbial diversity within the chicken gut microbiome revealed by metagenomics and culture.</title>
        <authorList>
            <person name="Gilroy R."/>
            <person name="Ravi A."/>
            <person name="Getino M."/>
            <person name="Pursley I."/>
            <person name="Horton D.L."/>
            <person name="Alikhan N.F."/>
            <person name="Baker D."/>
            <person name="Gharbi K."/>
            <person name="Hall N."/>
            <person name="Watson M."/>
            <person name="Adriaenssens E.M."/>
            <person name="Foster-Nyarko E."/>
            <person name="Jarju S."/>
            <person name="Secka A."/>
            <person name="Antonio M."/>
            <person name="Oren A."/>
            <person name="Chaudhuri R.R."/>
            <person name="La Ragione R."/>
            <person name="Hildebrand F."/>
            <person name="Pallen M.J."/>
        </authorList>
    </citation>
    <scope>NUCLEOTIDE SEQUENCE</scope>
    <source>
        <strain evidence="5">ChiHjej13B12-12457</strain>
    </source>
</reference>
<dbReference type="InterPro" id="IPR007685">
    <property type="entry name" value="RelA_SpoT"/>
</dbReference>
<dbReference type="GO" id="GO:0005886">
    <property type="term" value="C:plasma membrane"/>
    <property type="evidence" value="ECO:0007669"/>
    <property type="project" value="TreeGrafter"/>
</dbReference>
<dbReference type="Pfam" id="PF04607">
    <property type="entry name" value="RelA_SpoT"/>
    <property type="match status" value="1"/>
</dbReference>
<dbReference type="InterPro" id="IPR043519">
    <property type="entry name" value="NT_sf"/>
</dbReference>
<dbReference type="Pfam" id="PF13328">
    <property type="entry name" value="HD_4"/>
    <property type="match status" value="1"/>
</dbReference>
<dbReference type="PROSITE" id="PS51880">
    <property type="entry name" value="TGS"/>
    <property type="match status" value="1"/>
</dbReference>
<dbReference type="Pfam" id="PF13291">
    <property type="entry name" value="ACT_4"/>
    <property type="match status" value="1"/>
</dbReference>
<gene>
    <name evidence="5" type="ORF">IAC94_00515</name>
</gene>
<dbReference type="CDD" id="cd00077">
    <property type="entry name" value="HDc"/>
    <property type="match status" value="1"/>
</dbReference>
<sequence>MNTAEDTLSAILACYPQKEQQEQILRAYRIADDAMKDKLRENRHPFIEHPLGVARIVAEDIHLGYESVIAVFLHETIRFYPEVTQSLPKGAFSPEIIDIAQSLNKIAAIKPKETRLEAENYKRLIVSYSRDPRVMLIKIADRLDVMRNIELLPKTSQERKVTETMFLYIPIAHQLGLYSIKTELENIFFRCTEPEKYREINNKLKATAAEREELLNAFLIPIKRKLSEAGMKVTYKQRTKAAWSIWKKMQKQDIPFEKVMDLLAVRLIIDTPADSLEKEHELCWKAYSIVTDEYRPDTSRLRDWISKPKSSGYESLHITVQFRGDIFVEVQIRTRRMDDEAENGHASHWAYKGIKEEKGLTPWLQSVRNILESDNRNDYEYVSRFLSEDVFVFTPDGELRRLPKGATVLDFAFNIHTNLGLKCVGATIDGRPASIKDRLSTGQVVEIKSGKNQRPSPDWLNFVVTSKARNKIKLKLKEEELKKAATGRELLERRLKNWKMELPDEDLTILCKKYKLKTISDFYAAIADEKVDIMDVKSYISRKQQGEEEAAAIPSSQTPKDNAGNKEAAGAAKDSSTDDYLVIDGKLSNVSYKMARCCNPIYGDEVFGFVSVKDGIKIHRMSCPNAARLIENYPYRIQKVRWKETSTTSSFQTTVKVITDDSAAYSSVIKTVTDFGASLRSSSMTPRAGRSAGEFDIRMQIFVSSNSVLDKIISAIRKTRGVLSAVRISK</sequence>
<dbReference type="Gene3D" id="3.30.70.260">
    <property type="match status" value="1"/>
</dbReference>
<feature type="domain" description="TGS" evidence="4">
    <location>
        <begin position="386"/>
        <end position="449"/>
    </location>
</feature>
<dbReference type="Gene3D" id="3.10.20.30">
    <property type="match status" value="1"/>
</dbReference>
<dbReference type="InterPro" id="IPR002912">
    <property type="entry name" value="ACT_dom"/>
</dbReference>
<comment type="similarity">
    <text evidence="1">Belongs to the relA/spoT family.</text>
</comment>
<dbReference type="Pfam" id="PF02824">
    <property type="entry name" value="TGS"/>
    <property type="match status" value="1"/>
</dbReference>
<accession>A0A9D1DZV2</accession>
<dbReference type="SUPFAM" id="SSF109604">
    <property type="entry name" value="HD-domain/PDEase-like"/>
    <property type="match status" value="1"/>
</dbReference>
<dbReference type="PANTHER" id="PTHR21262">
    <property type="entry name" value="GUANOSINE-3',5'-BIS DIPHOSPHATE 3'-PYROPHOSPHOHYDROLASE"/>
    <property type="match status" value="1"/>
</dbReference>
<proteinExistence type="inferred from homology"/>
<dbReference type="InterPro" id="IPR003607">
    <property type="entry name" value="HD/PDEase_dom"/>
</dbReference>
<dbReference type="PANTHER" id="PTHR21262:SF31">
    <property type="entry name" value="GTP PYROPHOSPHOKINASE"/>
    <property type="match status" value="1"/>
</dbReference>
<dbReference type="InterPro" id="IPR012676">
    <property type="entry name" value="TGS-like"/>
</dbReference>
<dbReference type="InterPro" id="IPR033655">
    <property type="entry name" value="TGS_RelA/SpoT"/>
</dbReference>
<organism evidence="5 6">
    <name type="scientific">Candidatus Coprenecus avistercoris</name>
    <dbReference type="NCBI Taxonomy" id="2840730"/>
    <lineage>
        <taxon>Bacteria</taxon>
        <taxon>Pseudomonadati</taxon>
        <taxon>Bacteroidota</taxon>
        <taxon>Bacteroidia</taxon>
        <taxon>Bacteroidales</taxon>
        <taxon>Rikenellaceae</taxon>
        <taxon>Rikenellaceae incertae sedis</taxon>
        <taxon>Candidatus Coprenecus</taxon>
    </lineage>
</organism>
<protein>
    <submittedName>
        <fullName evidence="5">Bifunctional (P)ppGpp synthetase/guanosine-3',5'-bis(Diphosphate) 3'-pyrophosphohydrolase</fullName>
    </submittedName>
</protein>
<dbReference type="SMART" id="SM00954">
    <property type="entry name" value="RelA_SpoT"/>
    <property type="match status" value="1"/>
</dbReference>
<comment type="caution">
    <text evidence="5">The sequence shown here is derived from an EMBL/GenBank/DDBJ whole genome shotgun (WGS) entry which is preliminary data.</text>
</comment>
<evidence type="ECO:0000259" key="4">
    <source>
        <dbReference type="PROSITE" id="PS51880"/>
    </source>
</evidence>
<dbReference type="CDD" id="cd01668">
    <property type="entry name" value="TGS_RSH"/>
    <property type="match status" value="1"/>
</dbReference>
<evidence type="ECO:0000256" key="3">
    <source>
        <dbReference type="SAM" id="MobiDB-lite"/>
    </source>
</evidence>
<keyword evidence="2" id="KW-0175">Coiled coil</keyword>
<dbReference type="FunFam" id="3.10.20.30:FF:000002">
    <property type="entry name" value="GTP pyrophosphokinase (RelA/SpoT)"/>
    <property type="match status" value="1"/>
</dbReference>
<dbReference type="CDD" id="cd05399">
    <property type="entry name" value="NT_Rel-Spo_like"/>
    <property type="match status" value="1"/>
</dbReference>
<dbReference type="InterPro" id="IPR012675">
    <property type="entry name" value="Beta-grasp_dom_sf"/>
</dbReference>
<feature type="region of interest" description="Disordered" evidence="3">
    <location>
        <begin position="547"/>
        <end position="571"/>
    </location>
</feature>
<dbReference type="Proteomes" id="UP000886744">
    <property type="component" value="Unassembled WGS sequence"/>
</dbReference>
<name>A0A9D1DZV2_9BACT</name>
<dbReference type="NCBIfam" id="TIGR00691">
    <property type="entry name" value="spoT_relA"/>
    <property type="match status" value="1"/>
</dbReference>
<dbReference type="SUPFAM" id="SSF81301">
    <property type="entry name" value="Nucleotidyltransferase"/>
    <property type="match status" value="1"/>
</dbReference>
<dbReference type="InterPro" id="IPR004095">
    <property type="entry name" value="TGS"/>
</dbReference>
<dbReference type="InterPro" id="IPR004811">
    <property type="entry name" value="RelA/Spo_fam"/>
</dbReference>
<dbReference type="Gene3D" id="1.10.3210.10">
    <property type="entry name" value="Hypothetical protein af1432"/>
    <property type="match status" value="1"/>
</dbReference>
<feature type="compositionally biased region" description="Low complexity" evidence="3">
    <location>
        <begin position="561"/>
        <end position="571"/>
    </location>
</feature>
<dbReference type="EMBL" id="DVHI01000012">
    <property type="protein sequence ID" value="HIR61993.1"/>
    <property type="molecule type" value="Genomic_DNA"/>
</dbReference>
<dbReference type="Pfam" id="PF19296">
    <property type="entry name" value="RelA_AH_RIS"/>
    <property type="match status" value="1"/>
</dbReference>
<reference evidence="5" key="1">
    <citation type="submission" date="2020-10" db="EMBL/GenBank/DDBJ databases">
        <authorList>
            <person name="Gilroy R."/>
        </authorList>
    </citation>
    <scope>NUCLEOTIDE SEQUENCE</scope>
    <source>
        <strain evidence="5">ChiHjej13B12-12457</strain>
    </source>
</reference>